<protein>
    <submittedName>
        <fullName evidence="2">Uncharacterized protein</fullName>
    </submittedName>
</protein>
<feature type="compositionally biased region" description="Acidic residues" evidence="1">
    <location>
        <begin position="32"/>
        <end position="43"/>
    </location>
</feature>
<dbReference type="Proteomes" id="UP000214603">
    <property type="component" value="Unassembled WGS sequence"/>
</dbReference>
<feature type="region of interest" description="Disordered" evidence="1">
    <location>
        <begin position="1"/>
        <end position="50"/>
    </location>
</feature>
<dbReference type="AlphaFoldDB" id="A0A225M8H8"/>
<keyword evidence="3" id="KW-1185">Reference proteome</keyword>
<sequence length="178" mass="18780">MAQPWGDESPVAAPVQPTPQLQAPRVPALPEPQDDDIDEDGGEPVERPARRLSIGQLAELAMGRMPPGVTPEDAQSELAVMLREVDPKEIEKAMGLQAAEQQLKSGAFYGAVLADLIKDMAAGGLKPELKIKLATLLARVGRVDPKDDGPAGMGSGFQLIINMDAAARAPVTVDMEPA</sequence>
<reference evidence="3" key="1">
    <citation type="submission" date="2017-06" db="EMBL/GenBank/DDBJ databases">
        <title>Herbaspirillum phytohormonus sp. nov., isolated from the root nodule of Robinia pseudoacacia in lead-zinc mine.</title>
        <authorList>
            <person name="Fan M."/>
            <person name="Lin Y."/>
        </authorList>
    </citation>
    <scope>NUCLEOTIDE SEQUENCE [LARGE SCALE GENOMIC DNA]</scope>
    <source>
        <strain evidence="3">SC-089</strain>
    </source>
</reference>
<evidence type="ECO:0000313" key="2">
    <source>
        <dbReference type="EMBL" id="OWT55259.1"/>
    </source>
</evidence>
<proteinExistence type="predicted"/>
<dbReference type="EMBL" id="NJIH01000013">
    <property type="protein sequence ID" value="OWT55259.1"/>
    <property type="molecule type" value="Genomic_DNA"/>
</dbReference>
<evidence type="ECO:0000313" key="3">
    <source>
        <dbReference type="Proteomes" id="UP000214603"/>
    </source>
</evidence>
<name>A0A225M8H8_9BURK</name>
<organism evidence="2 3">
    <name type="scientific">Candidimonas nitroreducens</name>
    <dbReference type="NCBI Taxonomy" id="683354"/>
    <lineage>
        <taxon>Bacteria</taxon>
        <taxon>Pseudomonadati</taxon>
        <taxon>Pseudomonadota</taxon>
        <taxon>Betaproteobacteria</taxon>
        <taxon>Burkholderiales</taxon>
        <taxon>Alcaligenaceae</taxon>
        <taxon>Candidimonas</taxon>
    </lineage>
</organism>
<evidence type="ECO:0000256" key="1">
    <source>
        <dbReference type="SAM" id="MobiDB-lite"/>
    </source>
</evidence>
<comment type="caution">
    <text evidence="2">The sequence shown here is derived from an EMBL/GenBank/DDBJ whole genome shotgun (WGS) entry which is preliminary data.</text>
</comment>
<gene>
    <name evidence="2" type="ORF">CEY11_21350</name>
</gene>
<accession>A0A225M8H8</accession>